<protein>
    <recommendedName>
        <fullName evidence="7 9">Phenylacetate-coenzyme A ligase</fullName>
        <ecNumber evidence="6 9">6.2.1.30</ecNumber>
    </recommendedName>
    <alternativeName>
        <fullName evidence="8 9">Phenylacetyl-CoA ligase</fullName>
    </alternativeName>
</protein>
<dbReference type="Proteomes" id="UP001366166">
    <property type="component" value="Chromosome"/>
</dbReference>
<evidence type="ECO:0000259" key="11">
    <source>
        <dbReference type="Pfam" id="PF00501"/>
    </source>
</evidence>
<dbReference type="PIRSF" id="PIRSF006444">
    <property type="entry name" value="PaaK"/>
    <property type="match status" value="1"/>
</dbReference>
<dbReference type="Pfam" id="PF14535">
    <property type="entry name" value="AMP-binding_C_2"/>
    <property type="match status" value="1"/>
</dbReference>
<dbReference type="CDD" id="cd05913">
    <property type="entry name" value="PaaK"/>
    <property type="match status" value="1"/>
</dbReference>
<dbReference type="InterPro" id="IPR045851">
    <property type="entry name" value="AMP-bd_C_sf"/>
</dbReference>
<dbReference type="GO" id="GO:0047475">
    <property type="term" value="F:phenylacetate-CoA ligase activity"/>
    <property type="evidence" value="ECO:0007669"/>
    <property type="project" value="UniProtKB-EC"/>
</dbReference>
<proteinExistence type="inferred from homology"/>
<comment type="function">
    <text evidence="9">Catalyzes the activation of phenylacetic acid (PA) to phenylacetyl-CoA (PA-CoA).</text>
</comment>
<dbReference type="InterPro" id="IPR042099">
    <property type="entry name" value="ANL_N_sf"/>
</dbReference>
<feature type="domain" description="AMP-dependent synthetase/ligase" evidence="11">
    <location>
        <begin position="85"/>
        <end position="282"/>
    </location>
</feature>
<keyword evidence="3 9" id="KW-0547">Nucleotide-binding</keyword>
<name>A0AAU9EJ31_9BACT</name>
<dbReference type="KEGG" id="dmp:FAK_03500"/>
<dbReference type="InterPro" id="IPR000873">
    <property type="entry name" value="AMP-dep_synth/lig_dom"/>
</dbReference>
<evidence type="ECO:0000313" key="14">
    <source>
        <dbReference type="Proteomes" id="UP001366166"/>
    </source>
</evidence>
<evidence type="ECO:0000256" key="4">
    <source>
        <dbReference type="ARBA" id="ARBA00060591"/>
    </source>
</evidence>
<dbReference type="EMBL" id="AP028679">
    <property type="protein sequence ID" value="BEQ13284.1"/>
    <property type="molecule type" value="Genomic_DNA"/>
</dbReference>
<evidence type="ECO:0000259" key="12">
    <source>
        <dbReference type="Pfam" id="PF14535"/>
    </source>
</evidence>
<dbReference type="FunFam" id="3.40.50.12780:FF:000016">
    <property type="entry name" value="Phenylacetate-coenzyme A ligase"/>
    <property type="match status" value="1"/>
</dbReference>
<dbReference type="PANTHER" id="PTHR43845:SF1">
    <property type="entry name" value="BLR5969 PROTEIN"/>
    <property type="match status" value="1"/>
</dbReference>
<evidence type="ECO:0000256" key="8">
    <source>
        <dbReference type="ARBA" id="ARBA00075111"/>
    </source>
</evidence>
<dbReference type="RefSeq" id="WP_338604832.1">
    <property type="nucleotide sequence ID" value="NZ_AP028679.1"/>
</dbReference>
<organism evidence="13 14">
    <name type="scientific">Desulfoferula mesophila</name>
    <dbReference type="NCBI Taxonomy" id="3058419"/>
    <lineage>
        <taxon>Bacteria</taxon>
        <taxon>Pseudomonadati</taxon>
        <taxon>Thermodesulfobacteriota</taxon>
        <taxon>Desulfarculia</taxon>
        <taxon>Desulfarculales</taxon>
        <taxon>Desulfarculaceae</taxon>
        <taxon>Desulfoferula</taxon>
    </lineage>
</organism>
<feature type="domain" description="AMP-dependent ligase C-terminal" evidence="12">
    <location>
        <begin position="332"/>
        <end position="428"/>
    </location>
</feature>
<feature type="region of interest" description="Disordered" evidence="10">
    <location>
        <begin position="412"/>
        <end position="431"/>
    </location>
</feature>
<sequence>MFWQEQIELLPREELSELQTERLRRSLAQAKKSPFYSQALKGIDPQDINSPQDVRGLPFTVKQDLRDSFPYGMLAVPRSQVVRLHASSGTTGTPTAILHSKADLRAWANLMARSLYMAGVRPGDVFQNITGYGLFSGGLGIHQGAERLGAMVIPVGTGNSRRQIALMRQFGTTAMHLIPSYALRLAGVFAEQGLDPRSDTQLRIAVIGAEPHSEQTRKRVEDLFGVKAYNSYGLSEINGPGVAMECPEQNGLHLWEDAFLLEVLHPMTMEPVEPGQIGEVVLTTLERRAMPLIRYRTRDLAALLPGECACGRTHRRLSRIVGRSDDMFIIKGVNVYPMQVESVLMDFKAVGGQYLIILENKGEADSMTVRAELSPEAAGLSPLERAGLARNLAKALRDELLVTPAVEILDPDGLPMTQGKAERVQDHRKLS</sequence>
<comment type="similarity">
    <text evidence="5 9">Belongs to the phenylacetyl-CoA ligase family.</text>
</comment>
<feature type="compositionally biased region" description="Basic and acidic residues" evidence="10">
    <location>
        <begin position="420"/>
        <end position="431"/>
    </location>
</feature>
<dbReference type="GO" id="GO:0010124">
    <property type="term" value="P:phenylacetate catabolic process"/>
    <property type="evidence" value="ECO:0007669"/>
    <property type="project" value="UniProtKB-UniRule"/>
</dbReference>
<keyword evidence="2 9" id="KW-0436">Ligase</keyword>
<evidence type="ECO:0000256" key="10">
    <source>
        <dbReference type="SAM" id="MobiDB-lite"/>
    </source>
</evidence>
<comment type="pathway">
    <text evidence="4 9">Aromatic compound metabolism; phenylacetate degradation.</text>
</comment>
<keyword evidence="14" id="KW-1185">Reference proteome</keyword>
<dbReference type="Gene3D" id="3.40.50.12780">
    <property type="entry name" value="N-terminal domain of ligase-like"/>
    <property type="match status" value="1"/>
</dbReference>
<dbReference type="InterPro" id="IPR011880">
    <property type="entry name" value="PA_CoA_ligase"/>
</dbReference>
<dbReference type="Gene3D" id="3.30.300.30">
    <property type="match status" value="1"/>
</dbReference>
<gene>
    <name evidence="13" type="primary">paaK-3</name>
    <name evidence="13" type="ORF">FAK_03500</name>
</gene>
<evidence type="ECO:0000313" key="13">
    <source>
        <dbReference type="EMBL" id="BEQ13284.1"/>
    </source>
</evidence>
<dbReference type="GO" id="GO:0000166">
    <property type="term" value="F:nucleotide binding"/>
    <property type="evidence" value="ECO:0007669"/>
    <property type="project" value="UniProtKB-KW"/>
</dbReference>
<evidence type="ECO:0000256" key="1">
    <source>
        <dbReference type="ARBA" id="ARBA00011245"/>
    </source>
</evidence>
<dbReference type="InterPro" id="IPR028154">
    <property type="entry name" value="AMP-dep_Lig_C"/>
</dbReference>
<evidence type="ECO:0000256" key="2">
    <source>
        <dbReference type="ARBA" id="ARBA00022598"/>
    </source>
</evidence>
<dbReference type="PANTHER" id="PTHR43845">
    <property type="entry name" value="BLR5969 PROTEIN"/>
    <property type="match status" value="1"/>
</dbReference>
<accession>A0AAU9EJ31</accession>
<dbReference type="AlphaFoldDB" id="A0AAU9EJ31"/>
<comment type="subunit">
    <text evidence="1">Monomer.</text>
</comment>
<evidence type="ECO:0000256" key="7">
    <source>
        <dbReference type="ARBA" id="ARBA00068695"/>
    </source>
</evidence>
<reference evidence="14" key="1">
    <citation type="journal article" date="2023" name="Arch. Microbiol.">
        <title>Desulfoferula mesophilus gen. nov. sp. nov., a mesophilic sulfate-reducing bacterium isolated from a brackish lake sediment.</title>
        <authorList>
            <person name="Watanabe T."/>
            <person name="Yabe T."/>
            <person name="Tsuji J.M."/>
            <person name="Fukui M."/>
        </authorList>
    </citation>
    <scope>NUCLEOTIDE SEQUENCE [LARGE SCALE GENOMIC DNA]</scope>
    <source>
        <strain evidence="14">12FAK</strain>
    </source>
</reference>
<dbReference type="EC" id="6.2.1.30" evidence="6 9"/>
<evidence type="ECO:0000256" key="9">
    <source>
        <dbReference type="PIRNR" id="PIRNR006444"/>
    </source>
</evidence>
<dbReference type="SUPFAM" id="SSF56801">
    <property type="entry name" value="Acetyl-CoA synthetase-like"/>
    <property type="match status" value="1"/>
</dbReference>
<evidence type="ECO:0000256" key="5">
    <source>
        <dbReference type="ARBA" id="ARBA00061566"/>
    </source>
</evidence>
<comment type="catalytic activity">
    <reaction evidence="9">
        <text>2-phenylacetate + ATP + CoA = phenylacetyl-CoA + AMP + diphosphate</text>
        <dbReference type="Rhea" id="RHEA:20956"/>
        <dbReference type="ChEBI" id="CHEBI:18401"/>
        <dbReference type="ChEBI" id="CHEBI:30616"/>
        <dbReference type="ChEBI" id="CHEBI:33019"/>
        <dbReference type="ChEBI" id="CHEBI:57287"/>
        <dbReference type="ChEBI" id="CHEBI:57390"/>
        <dbReference type="ChEBI" id="CHEBI:456215"/>
        <dbReference type="EC" id="6.2.1.30"/>
    </reaction>
</comment>
<dbReference type="Pfam" id="PF00501">
    <property type="entry name" value="AMP-binding"/>
    <property type="match status" value="1"/>
</dbReference>
<evidence type="ECO:0000256" key="3">
    <source>
        <dbReference type="ARBA" id="ARBA00022741"/>
    </source>
</evidence>
<evidence type="ECO:0000256" key="6">
    <source>
        <dbReference type="ARBA" id="ARBA00066629"/>
    </source>
</evidence>